<evidence type="ECO:0000256" key="1">
    <source>
        <dbReference type="SAM" id="Coils"/>
    </source>
</evidence>
<feature type="compositionally biased region" description="Low complexity" evidence="2">
    <location>
        <begin position="311"/>
        <end position="322"/>
    </location>
</feature>
<evidence type="ECO:0000256" key="2">
    <source>
        <dbReference type="SAM" id="MobiDB-lite"/>
    </source>
</evidence>
<dbReference type="PANTHER" id="PTHR14281">
    <property type="entry name" value="KINETOCHORE PROTEIN SPC25-RELATED"/>
    <property type="match status" value="1"/>
</dbReference>
<name>A0A2I0JS45_PUNGR</name>
<keyword evidence="4" id="KW-1185">Reference proteome</keyword>
<accession>A0A2I0JS45</accession>
<evidence type="ECO:0000313" key="3">
    <source>
        <dbReference type="EMBL" id="PKI59112.1"/>
    </source>
</evidence>
<dbReference type="EMBL" id="PGOL01001319">
    <property type="protein sequence ID" value="PKI59112.1"/>
    <property type="molecule type" value="Genomic_DNA"/>
</dbReference>
<feature type="region of interest" description="Disordered" evidence="2">
    <location>
        <begin position="275"/>
        <end position="324"/>
    </location>
</feature>
<dbReference type="AlphaFoldDB" id="A0A2I0JS45"/>
<dbReference type="InterPro" id="IPR045143">
    <property type="entry name" value="Spc25"/>
</dbReference>
<evidence type="ECO:0000313" key="4">
    <source>
        <dbReference type="Proteomes" id="UP000233551"/>
    </source>
</evidence>
<proteinExistence type="predicted"/>
<organism evidence="3 4">
    <name type="scientific">Punica granatum</name>
    <name type="common">Pomegranate</name>
    <dbReference type="NCBI Taxonomy" id="22663"/>
    <lineage>
        <taxon>Eukaryota</taxon>
        <taxon>Viridiplantae</taxon>
        <taxon>Streptophyta</taxon>
        <taxon>Embryophyta</taxon>
        <taxon>Tracheophyta</taxon>
        <taxon>Spermatophyta</taxon>
        <taxon>Magnoliopsida</taxon>
        <taxon>eudicotyledons</taxon>
        <taxon>Gunneridae</taxon>
        <taxon>Pentapetalae</taxon>
        <taxon>rosids</taxon>
        <taxon>malvids</taxon>
        <taxon>Myrtales</taxon>
        <taxon>Lythraceae</taxon>
        <taxon>Punica</taxon>
    </lineage>
</organism>
<dbReference type="Proteomes" id="UP000233551">
    <property type="component" value="Unassembled WGS sequence"/>
</dbReference>
<comment type="caution">
    <text evidence="3">The sequence shown here is derived from an EMBL/GenBank/DDBJ whole genome shotgun (WGS) entry which is preliminary data.</text>
</comment>
<dbReference type="GO" id="GO:0007059">
    <property type="term" value="P:chromosome segregation"/>
    <property type="evidence" value="ECO:0007669"/>
    <property type="project" value="InterPro"/>
</dbReference>
<dbReference type="STRING" id="22663.A0A2I0JS45"/>
<reference evidence="3 4" key="1">
    <citation type="submission" date="2017-11" db="EMBL/GenBank/DDBJ databases">
        <title>De-novo sequencing of pomegranate (Punica granatum L.) genome.</title>
        <authorList>
            <person name="Akparov Z."/>
            <person name="Amiraslanov A."/>
            <person name="Hajiyeva S."/>
            <person name="Abbasov M."/>
            <person name="Kaur K."/>
            <person name="Hamwieh A."/>
            <person name="Solovyev V."/>
            <person name="Salamov A."/>
            <person name="Braich B."/>
            <person name="Kosarev P."/>
            <person name="Mahmoud A."/>
            <person name="Hajiyev E."/>
            <person name="Babayeva S."/>
            <person name="Izzatullayeva V."/>
            <person name="Mammadov A."/>
            <person name="Mammadov A."/>
            <person name="Sharifova S."/>
            <person name="Ojaghi J."/>
            <person name="Eynullazada K."/>
            <person name="Bayramov B."/>
            <person name="Abdulazimova A."/>
            <person name="Shahmuradov I."/>
        </authorList>
    </citation>
    <scope>NUCLEOTIDE SEQUENCE [LARGE SCALE GENOMIC DNA]</scope>
    <source>
        <strain evidence="4">cv. AG2017</strain>
        <tissue evidence="3">Leaf</tissue>
    </source>
</reference>
<dbReference type="PANTHER" id="PTHR14281:SF0">
    <property type="entry name" value="KINETOCHORE PROTEIN SPC25"/>
    <property type="match status" value="1"/>
</dbReference>
<protein>
    <submittedName>
        <fullName evidence="3">Uncharacterized protein</fullName>
    </submittedName>
</protein>
<feature type="coiled-coil region" evidence="1">
    <location>
        <begin position="178"/>
        <end position="205"/>
    </location>
</feature>
<dbReference type="GO" id="GO:0031262">
    <property type="term" value="C:Ndc80 complex"/>
    <property type="evidence" value="ECO:0007669"/>
    <property type="project" value="InterPro"/>
</dbReference>
<sequence>MQIREEEPARTKMESLRLMCDREMSVHRQKMDSFASSFLGALDSIKTKSQETVQNQGQLLPLSTSHAVGFTSLNGILPLLSRPWSLKRKLGHPLLVFRWIKLKMCELLCLGRLLKMKSSLKEAEDELVKALAGLPPDLFDISISVVPLLKRGFVELVAFDYVVKTRTEAKRMATTESISAIKARVEELKRILQDQKARRDEYAAIMSRESLGLAAAEEKNEQGAKWKEEIQEAISWYSRVLGLRIEGGSGSLPQMVALPQESLTVSVSAPVTSVSTEISGTPTSEPEDQFQHTKVNKNVKKANPGRAAKESALSSGSASSLRRSSRFTKVLSGSMV</sequence>
<keyword evidence="1" id="KW-0175">Coiled coil</keyword>
<gene>
    <name evidence="3" type="ORF">CRG98_020478</name>
</gene>